<keyword evidence="3" id="KW-1185">Reference proteome</keyword>
<reference evidence="2 3" key="1">
    <citation type="submission" date="2021-01" db="EMBL/GenBank/DDBJ databases">
        <title>Roseomonas sp. nov, a bacterium isolated from an oil production mixture in Yumen Oilfield.</title>
        <authorList>
            <person name="Wu D."/>
        </authorList>
    </citation>
    <scope>NUCLEOTIDE SEQUENCE [LARGE SCALE GENOMIC DNA]</scope>
    <source>
        <strain evidence="2 3">ROY-5-3</strain>
    </source>
</reference>
<keyword evidence="1" id="KW-0812">Transmembrane</keyword>
<dbReference type="RefSeq" id="WP_216878418.1">
    <property type="nucleotide sequence ID" value="NZ_JAERQM010000007.1"/>
</dbReference>
<evidence type="ECO:0000256" key="1">
    <source>
        <dbReference type="SAM" id="Phobius"/>
    </source>
</evidence>
<feature type="transmembrane region" description="Helical" evidence="1">
    <location>
        <begin position="155"/>
        <end position="175"/>
    </location>
</feature>
<feature type="transmembrane region" description="Helical" evidence="1">
    <location>
        <begin position="231"/>
        <end position="249"/>
    </location>
</feature>
<comment type="caution">
    <text evidence="2">The sequence shown here is derived from an EMBL/GenBank/DDBJ whole genome shotgun (WGS) entry which is preliminary data.</text>
</comment>
<dbReference type="Proteomes" id="UP000689967">
    <property type="component" value="Unassembled WGS sequence"/>
</dbReference>
<evidence type="ECO:0000313" key="2">
    <source>
        <dbReference type="EMBL" id="MBU8546410.1"/>
    </source>
</evidence>
<feature type="transmembrane region" description="Helical" evidence="1">
    <location>
        <begin position="205"/>
        <end position="224"/>
    </location>
</feature>
<accession>A0ABS6HCE9</accession>
<evidence type="ECO:0000313" key="3">
    <source>
        <dbReference type="Proteomes" id="UP000689967"/>
    </source>
</evidence>
<feature type="transmembrane region" description="Helical" evidence="1">
    <location>
        <begin position="77"/>
        <end position="98"/>
    </location>
</feature>
<feature type="transmembrane region" description="Helical" evidence="1">
    <location>
        <begin position="50"/>
        <end position="70"/>
    </location>
</feature>
<proteinExistence type="predicted"/>
<gene>
    <name evidence="2" type="ORF">JJQ90_22000</name>
</gene>
<dbReference type="EMBL" id="JAERQM010000007">
    <property type="protein sequence ID" value="MBU8546410.1"/>
    <property type="molecule type" value="Genomic_DNA"/>
</dbReference>
<name>A0ABS6HCE9_9PROT</name>
<protein>
    <submittedName>
        <fullName evidence="2">Uncharacterized protein</fullName>
    </submittedName>
</protein>
<keyword evidence="1" id="KW-0472">Membrane</keyword>
<keyword evidence="1" id="KW-1133">Transmembrane helix</keyword>
<organism evidence="2 3">
    <name type="scientific">Falsiroseomonas oleicola</name>
    <dbReference type="NCBI Taxonomy" id="2801474"/>
    <lineage>
        <taxon>Bacteria</taxon>
        <taxon>Pseudomonadati</taxon>
        <taxon>Pseudomonadota</taxon>
        <taxon>Alphaproteobacteria</taxon>
        <taxon>Acetobacterales</taxon>
        <taxon>Roseomonadaceae</taxon>
        <taxon>Falsiroseomonas</taxon>
    </lineage>
</organism>
<feature type="transmembrane region" description="Helical" evidence="1">
    <location>
        <begin position="118"/>
        <end position="143"/>
    </location>
</feature>
<sequence length="257" mass="26685">MSALVAELHRRQRALAWAGWVALGCLLLSLAAMAVDSRQIYGVSVWTKPAKFAASFIPWFWTLAWAWGVLAPAARRGALAGLVLWGTLAAALFEQGWISFRAAAGLPSHFAGDPLGQVMFTLMGIGATVLVALAGLLGLLVLARGDAAQPRPWRLAVGLGLLVAGVLGGVTGFAMGNAGSPLVGGSGMPGFPPFFWSRDGGDLRVAHFLAIHAMQAVPGFWLLTRAGAWPVGLVAMGWTGVSVAALWLAQAGVPLSP</sequence>